<evidence type="ECO:0000256" key="6">
    <source>
        <dbReference type="ARBA" id="ARBA00021582"/>
    </source>
</evidence>
<comment type="catalytic activity">
    <reaction evidence="10">
        <text>(R)-2-hydroxyglutarate + NAD(+) = 2-oxoglutarate + NADH + H(+)</text>
        <dbReference type="Rhea" id="RHEA:49612"/>
        <dbReference type="ChEBI" id="CHEBI:15378"/>
        <dbReference type="ChEBI" id="CHEBI:15801"/>
        <dbReference type="ChEBI" id="CHEBI:16810"/>
        <dbReference type="ChEBI" id="CHEBI:57540"/>
        <dbReference type="ChEBI" id="CHEBI:57945"/>
        <dbReference type="EC" id="1.1.1.399"/>
    </reaction>
</comment>
<organism evidence="14 15">
    <name type="scientific">Breznakia pachnodae</name>
    <dbReference type="NCBI Taxonomy" id="265178"/>
    <lineage>
        <taxon>Bacteria</taxon>
        <taxon>Bacillati</taxon>
        <taxon>Bacillota</taxon>
        <taxon>Erysipelotrichia</taxon>
        <taxon>Erysipelotrichales</taxon>
        <taxon>Erysipelotrichaceae</taxon>
        <taxon>Breznakia</taxon>
    </lineage>
</organism>
<dbReference type="Proteomes" id="UP001230220">
    <property type="component" value="Unassembled WGS sequence"/>
</dbReference>
<dbReference type="EMBL" id="JAUSUR010000001">
    <property type="protein sequence ID" value="MDQ0359275.1"/>
    <property type="molecule type" value="Genomic_DNA"/>
</dbReference>
<dbReference type="InterPro" id="IPR029753">
    <property type="entry name" value="D-isomer_DH_CS"/>
</dbReference>
<evidence type="ECO:0000256" key="10">
    <source>
        <dbReference type="ARBA" id="ARBA00048126"/>
    </source>
</evidence>
<comment type="pathway">
    <text evidence="2">Amino-acid biosynthesis; L-serine biosynthesis; L-serine from 3-phospho-D-glycerate: step 1/3.</text>
</comment>
<dbReference type="GO" id="GO:0004617">
    <property type="term" value="F:phosphoglycerate dehydrogenase activity"/>
    <property type="evidence" value="ECO:0007669"/>
    <property type="project" value="UniProtKB-EC"/>
</dbReference>
<keyword evidence="8" id="KW-0520">NAD</keyword>
<protein>
    <recommendedName>
        <fullName evidence="6">D-3-phosphoglycerate dehydrogenase</fullName>
        <ecNumber evidence="4">1.1.1.399</ecNumber>
        <ecNumber evidence="5">1.1.1.95</ecNumber>
    </recommendedName>
    <alternativeName>
        <fullName evidence="9">2-oxoglutarate reductase</fullName>
    </alternativeName>
</protein>
<dbReference type="PROSITE" id="PS00065">
    <property type="entry name" value="D_2_HYDROXYACID_DH_1"/>
    <property type="match status" value="1"/>
</dbReference>
<evidence type="ECO:0000259" key="13">
    <source>
        <dbReference type="PROSITE" id="PS51671"/>
    </source>
</evidence>
<evidence type="ECO:0000313" key="15">
    <source>
        <dbReference type="Proteomes" id="UP001230220"/>
    </source>
</evidence>
<comment type="caution">
    <text evidence="14">The sequence shown here is derived from an EMBL/GenBank/DDBJ whole genome shotgun (WGS) entry which is preliminary data.</text>
</comment>
<dbReference type="CDD" id="cd12174">
    <property type="entry name" value="PGDH_like_3"/>
    <property type="match status" value="1"/>
</dbReference>
<dbReference type="SUPFAM" id="SSF55021">
    <property type="entry name" value="ACT-like"/>
    <property type="match status" value="1"/>
</dbReference>
<evidence type="ECO:0000256" key="7">
    <source>
        <dbReference type="ARBA" id="ARBA00023002"/>
    </source>
</evidence>
<dbReference type="Pfam" id="PF00389">
    <property type="entry name" value="2-Hacid_dh"/>
    <property type="match status" value="1"/>
</dbReference>
<keyword evidence="7 12" id="KW-0560">Oxidoreductase</keyword>
<evidence type="ECO:0000256" key="8">
    <source>
        <dbReference type="ARBA" id="ARBA00023027"/>
    </source>
</evidence>
<accession>A0ABU0DXB2</accession>
<evidence type="ECO:0000256" key="2">
    <source>
        <dbReference type="ARBA" id="ARBA00005216"/>
    </source>
</evidence>
<evidence type="ECO:0000256" key="1">
    <source>
        <dbReference type="ARBA" id="ARBA00003800"/>
    </source>
</evidence>
<keyword evidence="15" id="KW-1185">Reference proteome</keyword>
<dbReference type="InterPro" id="IPR045865">
    <property type="entry name" value="ACT-like_dom_sf"/>
</dbReference>
<dbReference type="InterPro" id="IPR002912">
    <property type="entry name" value="ACT_dom"/>
</dbReference>
<dbReference type="SUPFAM" id="SSF51735">
    <property type="entry name" value="NAD(P)-binding Rossmann-fold domains"/>
    <property type="match status" value="1"/>
</dbReference>
<dbReference type="RefSeq" id="WP_307404254.1">
    <property type="nucleotide sequence ID" value="NZ_JAUSUR010000001.1"/>
</dbReference>
<evidence type="ECO:0000256" key="3">
    <source>
        <dbReference type="ARBA" id="ARBA00005854"/>
    </source>
</evidence>
<evidence type="ECO:0000256" key="12">
    <source>
        <dbReference type="RuleBase" id="RU003719"/>
    </source>
</evidence>
<dbReference type="EC" id="1.1.1.399" evidence="4"/>
<proteinExistence type="inferred from homology"/>
<dbReference type="PANTHER" id="PTHR42938">
    <property type="entry name" value="FORMATE DEHYDROGENASE 1"/>
    <property type="match status" value="1"/>
</dbReference>
<evidence type="ECO:0000256" key="11">
    <source>
        <dbReference type="ARBA" id="ARBA00048731"/>
    </source>
</evidence>
<dbReference type="Gene3D" id="3.30.70.260">
    <property type="match status" value="1"/>
</dbReference>
<dbReference type="PROSITE" id="PS51671">
    <property type="entry name" value="ACT"/>
    <property type="match status" value="1"/>
</dbReference>
<gene>
    <name evidence="14" type="ORF">J2S15_000006</name>
</gene>
<reference evidence="14 15" key="1">
    <citation type="submission" date="2023-07" db="EMBL/GenBank/DDBJ databases">
        <title>Genomic Encyclopedia of Type Strains, Phase IV (KMG-IV): sequencing the most valuable type-strain genomes for metagenomic binning, comparative biology and taxonomic classification.</title>
        <authorList>
            <person name="Goeker M."/>
        </authorList>
    </citation>
    <scope>NUCLEOTIDE SEQUENCE [LARGE SCALE GENOMIC DNA]</scope>
    <source>
        <strain evidence="14 15">DSM 16784</strain>
    </source>
</reference>
<dbReference type="Pfam" id="PF02826">
    <property type="entry name" value="2-Hacid_dh_C"/>
    <property type="match status" value="1"/>
</dbReference>
<feature type="domain" description="ACT" evidence="13">
    <location>
        <begin position="317"/>
        <end position="385"/>
    </location>
</feature>
<dbReference type="InterPro" id="IPR029752">
    <property type="entry name" value="D-isomer_DH_CS1"/>
</dbReference>
<dbReference type="InterPro" id="IPR006139">
    <property type="entry name" value="D-isomer_2_OHA_DH_cat_dom"/>
</dbReference>
<dbReference type="PROSITE" id="PS00671">
    <property type="entry name" value="D_2_HYDROXYACID_DH_3"/>
    <property type="match status" value="1"/>
</dbReference>
<sequence>MNIKLYNKISNKGLSRLDKSLYTCSEDVENPDGILVRSAKLHDIEFNKELKAIVRAGAGVNNIPIDRCSEAGIVVFNTPGANANAVKELVFAGMLLSARPVFDAMSWVETLNGDEDVATLVEKEKSKFVGNEIRGKKIGIIGLGAIGIKVANLALHFGMEVYGYDPYISIDAAWQLSRKVHYAKTLDELYEKCDYISIHVPLNGKTKNMINDDAIAKMKDNVCILNFARGGLVDEDAVCTALDEGRMKNYVCDFPNGNILHKKGVICIPHLGASTPESEDNCAIMAADQLSDFLENGNILNSINLPNLTLDRSGEARITCFHKNTPNMIAQISQTISGEGINIENLINKSKDEYAYTMVDVNSKSLDAVIAKLDAVDDILKVTQL</sequence>
<comment type="catalytic activity">
    <reaction evidence="11">
        <text>(2R)-3-phosphoglycerate + NAD(+) = 3-phosphooxypyruvate + NADH + H(+)</text>
        <dbReference type="Rhea" id="RHEA:12641"/>
        <dbReference type="ChEBI" id="CHEBI:15378"/>
        <dbReference type="ChEBI" id="CHEBI:18110"/>
        <dbReference type="ChEBI" id="CHEBI:57540"/>
        <dbReference type="ChEBI" id="CHEBI:57945"/>
        <dbReference type="ChEBI" id="CHEBI:58272"/>
        <dbReference type="EC" id="1.1.1.95"/>
    </reaction>
</comment>
<dbReference type="InterPro" id="IPR006140">
    <property type="entry name" value="D-isomer_DH_NAD-bd"/>
</dbReference>
<dbReference type="Pfam" id="PF13291">
    <property type="entry name" value="ACT_4"/>
    <property type="match status" value="1"/>
</dbReference>
<comment type="similarity">
    <text evidence="3 12">Belongs to the D-isomer specific 2-hydroxyacid dehydrogenase family.</text>
</comment>
<dbReference type="Gene3D" id="3.40.50.720">
    <property type="entry name" value="NAD(P)-binding Rossmann-like Domain"/>
    <property type="match status" value="2"/>
</dbReference>
<comment type="function">
    <text evidence="1">Catalyzes the reversible oxidation of 3-phospho-D-glycerate to 3-phosphonooxypyruvate, the first step of the phosphorylated L-serine biosynthesis pathway. Also catalyzes the reversible oxidation of 2-hydroxyglutarate to 2-oxoglutarate.</text>
</comment>
<name>A0ABU0DXB2_9FIRM</name>
<dbReference type="SUPFAM" id="SSF52283">
    <property type="entry name" value="Formate/glycerate dehydrogenase catalytic domain-like"/>
    <property type="match status" value="1"/>
</dbReference>
<evidence type="ECO:0000313" key="14">
    <source>
        <dbReference type="EMBL" id="MDQ0359275.1"/>
    </source>
</evidence>
<evidence type="ECO:0000256" key="9">
    <source>
        <dbReference type="ARBA" id="ARBA00030455"/>
    </source>
</evidence>
<evidence type="ECO:0000256" key="5">
    <source>
        <dbReference type="ARBA" id="ARBA00013143"/>
    </source>
</evidence>
<dbReference type="EC" id="1.1.1.95" evidence="5"/>
<evidence type="ECO:0000256" key="4">
    <source>
        <dbReference type="ARBA" id="ARBA00013001"/>
    </source>
</evidence>
<dbReference type="PANTHER" id="PTHR42938:SF47">
    <property type="entry name" value="HYDROXYPYRUVATE REDUCTASE"/>
    <property type="match status" value="1"/>
</dbReference>
<dbReference type="InterPro" id="IPR036291">
    <property type="entry name" value="NAD(P)-bd_dom_sf"/>
</dbReference>